<dbReference type="GO" id="GO:0005813">
    <property type="term" value="C:centrosome"/>
    <property type="evidence" value="ECO:0007669"/>
    <property type="project" value="TreeGrafter"/>
</dbReference>
<dbReference type="PANTHER" id="PTHR46603:SF1">
    <property type="entry name" value="ABSCISSION_NOCUT CHECKPOINT REGULATOR"/>
    <property type="match status" value="1"/>
</dbReference>
<organism evidence="6">
    <name type="scientific">Menopon gallinae</name>
    <name type="common">poultry shaft louse</name>
    <dbReference type="NCBI Taxonomy" id="328185"/>
    <lineage>
        <taxon>Eukaryota</taxon>
        <taxon>Metazoa</taxon>
        <taxon>Ecdysozoa</taxon>
        <taxon>Arthropoda</taxon>
        <taxon>Hexapoda</taxon>
        <taxon>Insecta</taxon>
        <taxon>Pterygota</taxon>
        <taxon>Neoptera</taxon>
        <taxon>Paraneoptera</taxon>
        <taxon>Psocodea</taxon>
        <taxon>Troctomorpha</taxon>
        <taxon>Phthiraptera</taxon>
        <taxon>Amblycera</taxon>
        <taxon>Menoponidae</taxon>
        <taxon>Menopon</taxon>
    </lineage>
</organism>
<dbReference type="InterPro" id="IPR013083">
    <property type="entry name" value="Znf_RING/FYVE/PHD"/>
</dbReference>
<keyword evidence="2 4" id="KW-0863">Zinc-finger</keyword>
<accession>A0AAW2HQT2</accession>
<dbReference type="AlphaFoldDB" id="A0AAW2HQT2"/>
<dbReference type="PROSITE" id="PS50178">
    <property type="entry name" value="ZF_FYVE"/>
    <property type="match status" value="1"/>
</dbReference>
<keyword evidence="1" id="KW-0479">Metal-binding</keyword>
<sequence length="305" mass="35087">MSCHGCATKFTVFKSELSCPYCSFSFCSKCLKQEANIEGKSQKVCRNCFKILVNQENISSSFDPPALLVKRLEIVENPAKPPITIFRQKDKLCHLKDGLDEEDKLIVERLERLRGGRRENPPSEVEIHRRLLALKGVEEKYGERPNILQSSSKSVQEEVDDLLKEYIDENELELRMNEDVKSGIENIEKRLQKLNTQNSKPSNFPEKDDDDDGIVTKRVVEKLIVEAELEKKWNSKVAQTNSDDSENMDLEQEHELPWCIICNEDAVVRCLGCENCLYCMTCFKEGHDVFEMKHHKAVNATKKES</sequence>
<evidence type="ECO:0000259" key="5">
    <source>
        <dbReference type="PROSITE" id="PS50178"/>
    </source>
</evidence>
<keyword evidence="3" id="KW-0862">Zinc</keyword>
<dbReference type="GO" id="GO:0008270">
    <property type="term" value="F:zinc ion binding"/>
    <property type="evidence" value="ECO:0007669"/>
    <property type="project" value="UniProtKB-KW"/>
</dbReference>
<protein>
    <recommendedName>
        <fullName evidence="5">FYVE-type domain-containing protein</fullName>
    </recommendedName>
</protein>
<dbReference type="SUPFAM" id="SSF57903">
    <property type="entry name" value="FYVE/PHD zinc finger"/>
    <property type="match status" value="1"/>
</dbReference>
<evidence type="ECO:0000256" key="2">
    <source>
        <dbReference type="ARBA" id="ARBA00022771"/>
    </source>
</evidence>
<evidence type="ECO:0000256" key="1">
    <source>
        <dbReference type="ARBA" id="ARBA00022723"/>
    </source>
</evidence>
<dbReference type="EMBL" id="JARGDH010000004">
    <property type="protein sequence ID" value="KAL0271810.1"/>
    <property type="molecule type" value="Genomic_DNA"/>
</dbReference>
<dbReference type="InterPro" id="IPR011011">
    <property type="entry name" value="Znf_FYVE_PHD"/>
</dbReference>
<dbReference type="InterPro" id="IPR044553">
    <property type="entry name" value="Bbox1_ANCHR"/>
</dbReference>
<name>A0AAW2HQT2_9NEOP</name>
<dbReference type="Pfam" id="PF22586">
    <property type="entry name" value="ANCHR-like_BBOX"/>
    <property type="match status" value="1"/>
</dbReference>
<proteinExistence type="predicted"/>
<dbReference type="GO" id="GO:0032266">
    <property type="term" value="F:phosphatidylinositol-3-phosphate binding"/>
    <property type="evidence" value="ECO:0007669"/>
    <property type="project" value="TreeGrafter"/>
</dbReference>
<dbReference type="GO" id="GO:0044878">
    <property type="term" value="P:mitotic cytokinesis checkpoint signaling"/>
    <property type="evidence" value="ECO:0007669"/>
    <property type="project" value="TreeGrafter"/>
</dbReference>
<comment type="caution">
    <text evidence="6">The sequence shown here is derived from an EMBL/GenBank/DDBJ whole genome shotgun (WGS) entry which is preliminary data.</text>
</comment>
<dbReference type="SUPFAM" id="SSF57845">
    <property type="entry name" value="B-box zinc-binding domain"/>
    <property type="match status" value="1"/>
</dbReference>
<dbReference type="InterPro" id="IPR017455">
    <property type="entry name" value="Znf_FYVE-rel"/>
</dbReference>
<evidence type="ECO:0000256" key="3">
    <source>
        <dbReference type="ARBA" id="ARBA00022833"/>
    </source>
</evidence>
<dbReference type="CDD" id="cd19817">
    <property type="entry name" value="Bbox1_ANCHR-like"/>
    <property type="match status" value="1"/>
</dbReference>
<dbReference type="PANTHER" id="PTHR46603">
    <property type="entry name" value="ABSCISSION/NOCUT CHECKPOINT REGULATOR"/>
    <property type="match status" value="1"/>
</dbReference>
<feature type="domain" description="FYVE-type" evidence="5">
    <location>
        <begin position="1"/>
        <end position="53"/>
    </location>
</feature>
<reference evidence="6" key="1">
    <citation type="journal article" date="2024" name="Gigascience">
        <title>Chromosome-level genome of the poultry shaft louse Menopon gallinae provides insight into the host-switching and adaptive evolution of parasitic lice.</title>
        <authorList>
            <person name="Xu Y."/>
            <person name="Ma L."/>
            <person name="Liu S."/>
            <person name="Liang Y."/>
            <person name="Liu Q."/>
            <person name="He Z."/>
            <person name="Tian L."/>
            <person name="Duan Y."/>
            <person name="Cai W."/>
            <person name="Li H."/>
            <person name="Song F."/>
        </authorList>
    </citation>
    <scope>NUCLEOTIDE SEQUENCE</scope>
    <source>
        <strain evidence="6">Cailab_2023a</strain>
    </source>
</reference>
<dbReference type="GO" id="GO:0032154">
    <property type="term" value="C:cleavage furrow"/>
    <property type="evidence" value="ECO:0007669"/>
    <property type="project" value="TreeGrafter"/>
</dbReference>
<evidence type="ECO:0000256" key="4">
    <source>
        <dbReference type="PROSITE-ProRule" id="PRU00091"/>
    </source>
</evidence>
<gene>
    <name evidence="6" type="ORF">PYX00_008794</name>
</gene>
<dbReference type="GO" id="GO:0030496">
    <property type="term" value="C:midbody"/>
    <property type="evidence" value="ECO:0007669"/>
    <property type="project" value="TreeGrafter"/>
</dbReference>
<dbReference type="GO" id="GO:0009838">
    <property type="term" value="P:abscission"/>
    <property type="evidence" value="ECO:0007669"/>
    <property type="project" value="TreeGrafter"/>
</dbReference>
<evidence type="ECO:0000313" key="6">
    <source>
        <dbReference type="EMBL" id="KAL0271810.1"/>
    </source>
</evidence>
<dbReference type="Gene3D" id="3.30.40.10">
    <property type="entry name" value="Zinc/RING finger domain, C3HC4 (zinc finger)"/>
    <property type="match status" value="1"/>
</dbReference>